<evidence type="ECO:0000313" key="1">
    <source>
        <dbReference type="EMBL" id="CAG8631191.1"/>
    </source>
</evidence>
<dbReference type="AlphaFoldDB" id="A0A9N9DCF6"/>
<name>A0A9N9DCF6_9GLOM</name>
<dbReference type="Proteomes" id="UP000789405">
    <property type="component" value="Unassembled WGS sequence"/>
</dbReference>
<accession>A0A9N9DCF6</accession>
<protein>
    <submittedName>
        <fullName evidence="1">14258_t:CDS:1</fullName>
    </submittedName>
</protein>
<gene>
    <name evidence="1" type="ORF">DERYTH_LOCUS9154</name>
</gene>
<dbReference type="EMBL" id="CAJVPY010004917">
    <property type="protein sequence ID" value="CAG8631191.1"/>
    <property type="molecule type" value="Genomic_DNA"/>
</dbReference>
<reference evidence="1" key="1">
    <citation type="submission" date="2021-06" db="EMBL/GenBank/DDBJ databases">
        <authorList>
            <person name="Kallberg Y."/>
            <person name="Tangrot J."/>
            <person name="Rosling A."/>
        </authorList>
    </citation>
    <scope>NUCLEOTIDE SEQUENCE</scope>
    <source>
        <strain evidence="1">MA453B</strain>
    </source>
</reference>
<keyword evidence="2" id="KW-1185">Reference proteome</keyword>
<proteinExistence type="predicted"/>
<organism evidence="1 2">
    <name type="scientific">Dentiscutata erythropus</name>
    <dbReference type="NCBI Taxonomy" id="1348616"/>
    <lineage>
        <taxon>Eukaryota</taxon>
        <taxon>Fungi</taxon>
        <taxon>Fungi incertae sedis</taxon>
        <taxon>Mucoromycota</taxon>
        <taxon>Glomeromycotina</taxon>
        <taxon>Glomeromycetes</taxon>
        <taxon>Diversisporales</taxon>
        <taxon>Gigasporaceae</taxon>
        <taxon>Dentiscutata</taxon>
    </lineage>
</organism>
<sequence length="69" mass="8339">MLSMPKLEKLLMQIAQDYQRKKYFQTELWKLLNNQICTISKKNIMIFDILENFIRNTSTEQLQQITEAQ</sequence>
<evidence type="ECO:0000313" key="2">
    <source>
        <dbReference type="Proteomes" id="UP000789405"/>
    </source>
</evidence>
<comment type="caution">
    <text evidence="1">The sequence shown here is derived from an EMBL/GenBank/DDBJ whole genome shotgun (WGS) entry which is preliminary data.</text>
</comment>
<feature type="non-terminal residue" evidence="1">
    <location>
        <position position="69"/>
    </location>
</feature>